<reference evidence="4" key="1">
    <citation type="submission" date="2019-11" db="EMBL/GenBank/DDBJ databases">
        <title>Genome sequence of Heliorestis convoluta strain HH, an alkaliphilic and minimalistic phototrophic bacterium from a soda lake in Egypt.</title>
        <authorList>
            <person name="Dewey E.D."/>
            <person name="Stokes L.M."/>
            <person name="Burchell B.M."/>
            <person name="Shaffer K.N."/>
            <person name="Huntington A.M."/>
            <person name="Baker J.M."/>
            <person name="Nadendla S."/>
            <person name="Giglio M.G."/>
            <person name="Touchman J.W."/>
            <person name="Blankenship R.E."/>
            <person name="Madigan M.T."/>
            <person name="Sattley W.M."/>
        </authorList>
    </citation>
    <scope>NUCLEOTIDE SEQUENCE [LARGE SCALE GENOMIC DNA]</scope>
    <source>
        <strain evidence="4">HH</strain>
    </source>
</reference>
<evidence type="ECO:0000256" key="2">
    <source>
        <dbReference type="SAM" id="Phobius"/>
    </source>
</evidence>
<keyword evidence="2" id="KW-0812">Transmembrane</keyword>
<feature type="transmembrane region" description="Helical" evidence="2">
    <location>
        <begin position="7"/>
        <end position="27"/>
    </location>
</feature>
<dbReference type="Proteomes" id="UP000366051">
    <property type="component" value="Chromosome"/>
</dbReference>
<evidence type="ECO:0000313" key="3">
    <source>
        <dbReference type="EMBL" id="QGG47948.1"/>
    </source>
</evidence>
<dbReference type="Pfam" id="PF02325">
    <property type="entry name" value="CCB3_YggT"/>
    <property type="match status" value="1"/>
</dbReference>
<dbReference type="AlphaFoldDB" id="A0A5Q2MYX3"/>
<dbReference type="InterPro" id="IPR003425">
    <property type="entry name" value="CCB3/YggT"/>
</dbReference>
<dbReference type="GO" id="GO:0016020">
    <property type="term" value="C:membrane"/>
    <property type="evidence" value="ECO:0007669"/>
    <property type="project" value="InterPro"/>
</dbReference>
<feature type="transmembrane region" description="Helical" evidence="2">
    <location>
        <begin position="64"/>
        <end position="84"/>
    </location>
</feature>
<sequence>MGLGQIISTAFWVMKVLILIRVVVSYFPHNPNNAVFKFIYEVTEPILAPLRKVVPIPKSLPIDFTPLVAFILLSILEQIVWSIFR</sequence>
<evidence type="ECO:0000313" key="4">
    <source>
        <dbReference type="Proteomes" id="UP000366051"/>
    </source>
</evidence>
<accession>A0A5Q2MYX3</accession>
<gene>
    <name evidence="3" type="ORF">FTV88_1850</name>
</gene>
<dbReference type="PANTHER" id="PTHR33219">
    <property type="entry name" value="YLMG HOMOLOG PROTEIN 2, CHLOROPLASTIC"/>
    <property type="match status" value="1"/>
</dbReference>
<dbReference type="KEGG" id="hcv:FTV88_1850"/>
<organism evidence="3 4">
    <name type="scientific">Heliorestis convoluta</name>
    <dbReference type="NCBI Taxonomy" id="356322"/>
    <lineage>
        <taxon>Bacteria</taxon>
        <taxon>Bacillati</taxon>
        <taxon>Bacillota</taxon>
        <taxon>Clostridia</taxon>
        <taxon>Eubacteriales</taxon>
        <taxon>Heliobacteriaceae</taxon>
        <taxon>Heliorestis</taxon>
    </lineage>
</organism>
<dbReference type="RefSeq" id="WP_153725234.1">
    <property type="nucleotide sequence ID" value="NZ_CP045875.1"/>
</dbReference>
<keyword evidence="2" id="KW-0472">Membrane</keyword>
<dbReference type="EMBL" id="CP045875">
    <property type="protein sequence ID" value="QGG47948.1"/>
    <property type="molecule type" value="Genomic_DNA"/>
</dbReference>
<evidence type="ECO:0000256" key="1">
    <source>
        <dbReference type="ARBA" id="ARBA00010894"/>
    </source>
</evidence>
<keyword evidence="4" id="KW-1185">Reference proteome</keyword>
<comment type="similarity">
    <text evidence="1">Belongs to the YggT family.</text>
</comment>
<dbReference type="PANTHER" id="PTHR33219:SF14">
    <property type="entry name" value="PROTEIN COFACTOR ASSEMBLY OF COMPLEX C SUBUNIT B CCB3, CHLOROPLASTIC-RELATED"/>
    <property type="match status" value="1"/>
</dbReference>
<keyword evidence="2" id="KW-1133">Transmembrane helix</keyword>
<name>A0A5Q2MYX3_9FIRM</name>
<protein>
    <submittedName>
        <fullName evidence="3">Putative YGGT family protein</fullName>
    </submittedName>
</protein>
<dbReference type="OrthoDB" id="283553at2"/>
<proteinExistence type="inferred from homology"/>